<accession>A0A8S5PDD4</accession>
<sequence length="46" mass="5268">MTVNLFPAFSSELLYSKQLTTHDITQKPLRRAGKCFLGHQNPRNAH</sequence>
<reference evidence="1" key="1">
    <citation type="journal article" date="2021" name="Proc. Natl. Acad. Sci. U.S.A.">
        <title>A Catalog of Tens of Thousands of Viruses from Human Metagenomes Reveals Hidden Associations with Chronic Diseases.</title>
        <authorList>
            <person name="Tisza M.J."/>
            <person name="Buck C.B."/>
        </authorList>
    </citation>
    <scope>NUCLEOTIDE SEQUENCE</scope>
    <source>
        <strain evidence="1">CtmpG14</strain>
    </source>
</reference>
<organism evidence="1">
    <name type="scientific">Siphoviridae sp. ctmpG14</name>
    <dbReference type="NCBI Taxonomy" id="2825654"/>
    <lineage>
        <taxon>Viruses</taxon>
        <taxon>Duplodnaviria</taxon>
        <taxon>Heunggongvirae</taxon>
        <taxon>Uroviricota</taxon>
        <taxon>Caudoviricetes</taxon>
    </lineage>
</organism>
<proteinExistence type="predicted"/>
<evidence type="ECO:0000313" key="1">
    <source>
        <dbReference type="EMBL" id="DAE04228.1"/>
    </source>
</evidence>
<dbReference type="EMBL" id="BK015384">
    <property type="protein sequence ID" value="DAE04228.1"/>
    <property type="molecule type" value="Genomic_DNA"/>
</dbReference>
<protein>
    <submittedName>
        <fullName evidence="1">Uncharacterized protein</fullName>
    </submittedName>
</protein>
<name>A0A8S5PDD4_9CAUD</name>